<gene>
    <name evidence="2" type="ORF">GCL60_04905</name>
</gene>
<dbReference type="RefSeq" id="WP_153418897.1">
    <property type="nucleotide sequence ID" value="NZ_WFLM01000002.1"/>
</dbReference>
<name>A0A6N6VTE2_9BACT</name>
<organism evidence="2 3">
    <name type="scientific">Silvanigrella paludirubra</name>
    <dbReference type="NCBI Taxonomy" id="2499159"/>
    <lineage>
        <taxon>Bacteria</taxon>
        <taxon>Pseudomonadati</taxon>
        <taxon>Bdellovibrionota</taxon>
        <taxon>Oligoflexia</taxon>
        <taxon>Silvanigrellales</taxon>
        <taxon>Silvanigrellaceae</taxon>
        <taxon>Silvanigrella</taxon>
    </lineage>
</organism>
<evidence type="ECO:0000313" key="2">
    <source>
        <dbReference type="EMBL" id="KAB8039600.1"/>
    </source>
</evidence>
<dbReference type="PROSITE" id="PS50231">
    <property type="entry name" value="RICIN_B_LECTIN"/>
    <property type="match status" value="1"/>
</dbReference>
<feature type="signal peptide" evidence="1">
    <location>
        <begin position="1"/>
        <end position="22"/>
    </location>
</feature>
<dbReference type="OrthoDB" id="5291265at2"/>
<protein>
    <submittedName>
        <fullName evidence="2">Uncharacterized protein</fullName>
    </submittedName>
</protein>
<sequence length="654" mass="77185">MKIVTFLLCTVTFYFFSYETYASPNSDNEIPKHVYKATPTPPSQIFKMGFKRFFGTSTDLSEYMYSVYQNLFAGIIESEDVLSQLTNPSAFIRTSSVWQNTMDNALANNEAFLNSYNPTSHRAHEVYNEIYIYQIVPQSNFISVTQTYERILDAAYRNELGISNHINITHGGDLEIDEDNINLENLEYLRPYYTRRREYAALYNIHNDSIVSARRFRYSNETRNYEFIETIQNPHYNPNIEPAIHENNYLLGSVPNYRYIHGFNSHYLCNTRRQNSSHMYKKRSIVPQELDCDLSLTSNKTIPNSLKLETPKIMFDKKSIRIEVSRNNSETYCLSPYEKYLYIDYCEKPYSKNRWLFTEFGQLISEINDGKNNQYYCLSFPENEDNPYLKMEICDLRNPRQKWYFNETKENSSKLVSSYQGNEVRFYKDYGYLSKENSEDYGTIQILNYNKIKENVSKPLYQFDIETFSISNLDKKSTTELSIYPSSNGNNYLSPLSNLDGYKNYYNMHNHSFFSNYGVTDGSQVCYFSKQIKEGGSSYDWIINDYCSNQAEMPRPYQWFFKVIDTQQNFRRSYNITDIGNNKLRTSKKLLSTSYKALYTAHHDWYDDSENILETFYLPNEVHHLLFNFDSKNKSLSDLSLININLKTNKNEFK</sequence>
<dbReference type="Gene3D" id="3.90.210.10">
    <property type="entry name" value="Heat-Labile Enterotoxin, subunit A"/>
    <property type="match status" value="1"/>
</dbReference>
<dbReference type="SUPFAM" id="SSF50370">
    <property type="entry name" value="Ricin B-like lectins"/>
    <property type="match status" value="1"/>
</dbReference>
<reference evidence="2 3" key="1">
    <citation type="submission" date="2019-10" db="EMBL/GenBank/DDBJ databases">
        <title>New species of Slilvanegrellaceae.</title>
        <authorList>
            <person name="Pitt A."/>
            <person name="Hahn M.W."/>
        </authorList>
    </citation>
    <scope>NUCLEOTIDE SEQUENCE [LARGE SCALE GENOMIC DNA]</scope>
    <source>
        <strain evidence="2 3">SP-Ram-0.45-NSY-1</strain>
    </source>
</reference>
<dbReference type="AlphaFoldDB" id="A0A6N6VTE2"/>
<dbReference type="EMBL" id="WFLM01000002">
    <property type="protein sequence ID" value="KAB8039600.1"/>
    <property type="molecule type" value="Genomic_DNA"/>
</dbReference>
<evidence type="ECO:0000313" key="3">
    <source>
        <dbReference type="Proteomes" id="UP000437748"/>
    </source>
</evidence>
<proteinExistence type="predicted"/>
<evidence type="ECO:0000256" key="1">
    <source>
        <dbReference type="SAM" id="SignalP"/>
    </source>
</evidence>
<accession>A0A6N6VTE2</accession>
<keyword evidence="1" id="KW-0732">Signal</keyword>
<dbReference type="InterPro" id="IPR035992">
    <property type="entry name" value="Ricin_B-like_lectins"/>
</dbReference>
<feature type="chain" id="PRO_5027012140" evidence="1">
    <location>
        <begin position="23"/>
        <end position="654"/>
    </location>
</feature>
<dbReference type="Proteomes" id="UP000437748">
    <property type="component" value="Unassembled WGS sequence"/>
</dbReference>
<keyword evidence="3" id="KW-1185">Reference proteome</keyword>
<comment type="caution">
    <text evidence="2">The sequence shown here is derived from an EMBL/GenBank/DDBJ whole genome shotgun (WGS) entry which is preliminary data.</text>
</comment>